<dbReference type="PANTHER" id="PTHR31752:SF18">
    <property type="entry name" value="AUXIN EFFLUX CARRIER COMPONENT 1"/>
    <property type="match status" value="1"/>
</dbReference>
<feature type="transmembrane region" description="Helical" evidence="9">
    <location>
        <begin position="6"/>
        <end position="28"/>
    </location>
</feature>
<evidence type="ECO:0000256" key="8">
    <source>
        <dbReference type="SAM" id="MobiDB-lite"/>
    </source>
</evidence>
<dbReference type="PANTHER" id="PTHR31752">
    <property type="entry name" value="AUXIN EFFLUX CARRIER COMPONENT 1B-RELATED"/>
    <property type="match status" value="1"/>
</dbReference>
<dbReference type="GO" id="GO:0009734">
    <property type="term" value="P:auxin-activated signaling pathway"/>
    <property type="evidence" value="ECO:0007669"/>
    <property type="project" value="UniProtKB-KW"/>
</dbReference>
<feature type="transmembrane region" description="Helical" evidence="9">
    <location>
        <begin position="293"/>
        <end position="319"/>
    </location>
</feature>
<keyword evidence="4 9" id="KW-0812">Transmembrane</keyword>
<feature type="transmembrane region" description="Helical" evidence="9">
    <location>
        <begin position="339"/>
        <end position="358"/>
    </location>
</feature>
<dbReference type="Pfam" id="PF03547">
    <property type="entry name" value="Mem_trans"/>
    <property type="match status" value="1"/>
</dbReference>
<feature type="transmembrane region" description="Helical" evidence="9">
    <location>
        <begin position="134"/>
        <end position="156"/>
    </location>
</feature>
<evidence type="ECO:0000256" key="4">
    <source>
        <dbReference type="ARBA" id="ARBA00022692"/>
    </source>
</evidence>
<organism evidence="10 11">
    <name type="scientific">Riccia fluitans</name>
    <dbReference type="NCBI Taxonomy" id="41844"/>
    <lineage>
        <taxon>Eukaryota</taxon>
        <taxon>Viridiplantae</taxon>
        <taxon>Streptophyta</taxon>
        <taxon>Embryophyta</taxon>
        <taxon>Marchantiophyta</taxon>
        <taxon>Marchantiopsida</taxon>
        <taxon>Marchantiidae</taxon>
        <taxon>Marchantiales</taxon>
        <taxon>Ricciaceae</taxon>
        <taxon>Riccia</taxon>
    </lineage>
</organism>
<keyword evidence="3" id="KW-0813">Transport</keyword>
<comment type="caution">
    <text evidence="10">The sequence shown here is derived from an EMBL/GenBank/DDBJ whole genome shotgun (WGS) entry which is preliminary data.</text>
</comment>
<dbReference type="Proteomes" id="UP001605036">
    <property type="component" value="Unassembled WGS sequence"/>
</dbReference>
<evidence type="ECO:0000256" key="7">
    <source>
        <dbReference type="ARBA" id="ARBA00023294"/>
    </source>
</evidence>
<feature type="transmembrane region" description="Helical" evidence="9">
    <location>
        <begin position="431"/>
        <end position="450"/>
    </location>
</feature>
<dbReference type="InterPro" id="IPR051107">
    <property type="entry name" value="Auxin_Efflux_Carrier"/>
</dbReference>
<evidence type="ECO:0000256" key="9">
    <source>
        <dbReference type="SAM" id="Phobius"/>
    </source>
</evidence>
<comment type="subcellular location">
    <subcellularLocation>
        <location evidence="1">Membrane</location>
        <topology evidence="1">Multi-pass membrane protein</topology>
    </subcellularLocation>
</comment>
<feature type="transmembrane region" description="Helical" evidence="9">
    <location>
        <begin position="370"/>
        <end position="392"/>
    </location>
</feature>
<keyword evidence="6 9" id="KW-0472">Membrane</keyword>
<evidence type="ECO:0008006" key="12">
    <source>
        <dbReference type="Google" id="ProtNLM"/>
    </source>
</evidence>
<dbReference type="EMBL" id="JBHFFA010000006">
    <property type="protein sequence ID" value="KAL2621586.1"/>
    <property type="molecule type" value="Genomic_DNA"/>
</dbReference>
<feature type="transmembrane region" description="Helical" evidence="9">
    <location>
        <begin position="398"/>
        <end position="419"/>
    </location>
</feature>
<name>A0ABD1Y4P4_9MARC</name>
<evidence type="ECO:0000313" key="11">
    <source>
        <dbReference type="Proteomes" id="UP001605036"/>
    </source>
</evidence>
<feature type="region of interest" description="Disordered" evidence="8">
    <location>
        <begin position="189"/>
        <end position="278"/>
    </location>
</feature>
<sequence length="454" mass="49715">MGLEGSAVISLMNAIVPLYISIALGYSLSKLKVVTYKTHYAGIVTFCFKITLPALFFRLVATNNPYALNLQLIGADTLSKVIVLLVLSLGCYWRPTAQGVAWVYAYFNLATFSNTVLVGIPLVTALYPGTEKDLTALIVMQALLWFPVCIFILELYKVLQEKNPGKENEERELQLGGVIVELNSLKDGSLTHPQSLSSSRSGDETRRISNFDQGQKDSEGTDHEGPRPAASNSVSISVDATEKGHHQGDSEIHRVESGPYSSKDTVHPVADSSLPESPVDGCKLSRLRVVKRILGKVAVNFLWSPIVWASLFGFAYALLNIKFNQGKPLPAILKTSVALLANCTLGMAMFMLGMHMAAHKNLLPGGIYKVLWGTVVRFFISPAVMALASLIAGLRGRMFRFAVLQAMIPQAISSFIFACNYHIHEDTFSTAVWFQTLIFFPFAIALYSVLELGA</sequence>
<feature type="compositionally biased region" description="Polar residues" evidence="8">
    <location>
        <begin position="191"/>
        <end position="200"/>
    </location>
</feature>
<feature type="transmembrane region" description="Helical" evidence="9">
    <location>
        <begin position="105"/>
        <end position="128"/>
    </location>
</feature>
<keyword evidence="11" id="KW-1185">Reference proteome</keyword>
<accession>A0ABD1Y4P4</accession>
<dbReference type="InterPro" id="IPR004776">
    <property type="entry name" value="Mem_transp_PIN-like"/>
</dbReference>
<dbReference type="GO" id="GO:0016020">
    <property type="term" value="C:membrane"/>
    <property type="evidence" value="ECO:0007669"/>
    <property type="project" value="UniProtKB-SubCell"/>
</dbReference>
<evidence type="ECO:0000256" key="1">
    <source>
        <dbReference type="ARBA" id="ARBA00004141"/>
    </source>
</evidence>
<feature type="compositionally biased region" description="Basic and acidic residues" evidence="8">
    <location>
        <begin position="240"/>
        <end position="256"/>
    </location>
</feature>
<keyword evidence="7" id="KW-0927">Auxin signaling pathway</keyword>
<feature type="transmembrane region" description="Helical" evidence="9">
    <location>
        <begin position="72"/>
        <end position="93"/>
    </location>
</feature>
<evidence type="ECO:0000256" key="5">
    <source>
        <dbReference type="ARBA" id="ARBA00022989"/>
    </source>
</evidence>
<feature type="transmembrane region" description="Helical" evidence="9">
    <location>
        <begin position="40"/>
        <end position="60"/>
    </location>
</feature>
<evidence type="ECO:0000256" key="2">
    <source>
        <dbReference type="ARBA" id="ARBA00009177"/>
    </source>
</evidence>
<gene>
    <name evidence="10" type="ORF">R1flu_001791</name>
</gene>
<comment type="similarity">
    <text evidence="2">Belongs to the auxin efflux carrier (TC 2.A.69.1) family.</text>
</comment>
<protein>
    <recommendedName>
        <fullName evidence="12">Auxin efflux carrier component</fullName>
    </recommendedName>
</protein>
<evidence type="ECO:0000256" key="3">
    <source>
        <dbReference type="ARBA" id="ARBA00022448"/>
    </source>
</evidence>
<keyword evidence="5 9" id="KW-1133">Transmembrane helix</keyword>
<evidence type="ECO:0000256" key="6">
    <source>
        <dbReference type="ARBA" id="ARBA00023136"/>
    </source>
</evidence>
<feature type="compositionally biased region" description="Basic and acidic residues" evidence="8">
    <location>
        <begin position="201"/>
        <end position="226"/>
    </location>
</feature>
<dbReference type="AlphaFoldDB" id="A0ABD1Y4P4"/>
<proteinExistence type="inferred from homology"/>
<evidence type="ECO:0000313" key="10">
    <source>
        <dbReference type="EMBL" id="KAL2621586.1"/>
    </source>
</evidence>
<reference evidence="10 11" key="1">
    <citation type="submission" date="2024-09" db="EMBL/GenBank/DDBJ databases">
        <title>Chromosome-scale assembly of Riccia fluitans.</title>
        <authorList>
            <person name="Paukszto L."/>
            <person name="Sawicki J."/>
            <person name="Karawczyk K."/>
            <person name="Piernik-Szablinska J."/>
            <person name="Szczecinska M."/>
            <person name="Mazdziarz M."/>
        </authorList>
    </citation>
    <scope>NUCLEOTIDE SEQUENCE [LARGE SCALE GENOMIC DNA]</scope>
    <source>
        <strain evidence="10">Rf_01</strain>
        <tissue evidence="10">Aerial parts of the thallus</tissue>
    </source>
</reference>